<keyword evidence="1" id="KW-0472">Membrane</keyword>
<evidence type="ECO:0000256" key="1">
    <source>
        <dbReference type="SAM" id="Phobius"/>
    </source>
</evidence>
<evidence type="ECO:0008006" key="5">
    <source>
        <dbReference type="Google" id="ProtNLM"/>
    </source>
</evidence>
<gene>
    <name evidence="3" type="ORF">OV287_36745</name>
</gene>
<proteinExistence type="predicted"/>
<evidence type="ECO:0000256" key="2">
    <source>
        <dbReference type="SAM" id="SignalP"/>
    </source>
</evidence>
<feature type="signal peptide" evidence="2">
    <location>
        <begin position="1"/>
        <end position="30"/>
    </location>
</feature>
<keyword evidence="1" id="KW-1133">Transmembrane helix</keyword>
<evidence type="ECO:0000313" key="3">
    <source>
        <dbReference type="EMBL" id="MCY1080014.1"/>
    </source>
</evidence>
<dbReference type="PROSITE" id="PS51257">
    <property type="entry name" value="PROKAR_LIPOPROTEIN"/>
    <property type="match status" value="1"/>
</dbReference>
<keyword evidence="2" id="KW-0732">Signal</keyword>
<sequence length="229" mass="25114">MHTRTFAQKLLALSLGILLVSCSVTQPLVAAQGPTGQHDLARYALIVQEMPDGQIAHDWKPLKDFDLMKLQSTLSAMNSNRGIVRASSNGLKEYCEGRRAQCEQDCLASSRPVQVGNVKYDDVKTQPWRKARTWWCPRYCMDQAVLCNKGRGSWAEEYAAEFHAIEPAVDWIKTHRDELLAGSVIIITGVAFVAVVAASSGGALILIPLVFFAELPSGFPAPTIAEATR</sequence>
<dbReference type="RefSeq" id="WP_267538695.1">
    <property type="nucleotide sequence ID" value="NZ_JAPNKA010000001.1"/>
</dbReference>
<name>A0ABT4AFR6_9BACT</name>
<feature type="transmembrane region" description="Helical" evidence="1">
    <location>
        <begin position="179"/>
        <end position="212"/>
    </location>
</feature>
<keyword evidence="1" id="KW-0812">Transmembrane</keyword>
<feature type="chain" id="PRO_5046232604" description="Lipoprotein" evidence="2">
    <location>
        <begin position="31"/>
        <end position="229"/>
    </location>
</feature>
<comment type="caution">
    <text evidence="3">The sequence shown here is derived from an EMBL/GenBank/DDBJ whole genome shotgun (WGS) entry which is preliminary data.</text>
</comment>
<protein>
    <recommendedName>
        <fullName evidence="5">Lipoprotein</fullName>
    </recommendedName>
</protein>
<organism evidence="3 4">
    <name type="scientific">Archangium lansingense</name>
    <dbReference type="NCBI Taxonomy" id="2995310"/>
    <lineage>
        <taxon>Bacteria</taxon>
        <taxon>Pseudomonadati</taxon>
        <taxon>Myxococcota</taxon>
        <taxon>Myxococcia</taxon>
        <taxon>Myxococcales</taxon>
        <taxon>Cystobacterineae</taxon>
        <taxon>Archangiaceae</taxon>
        <taxon>Archangium</taxon>
    </lineage>
</organism>
<accession>A0ABT4AFR6</accession>
<reference evidence="3 4" key="1">
    <citation type="submission" date="2022-11" db="EMBL/GenBank/DDBJ databases">
        <title>Minimal conservation of predation-associated metabolite biosynthetic gene clusters underscores biosynthetic potential of Myxococcota including descriptions for ten novel species: Archangium lansinium sp. nov., Myxococcus landrumus sp. nov., Nannocystis bai.</title>
        <authorList>
            <person name="Ahearne A."/>
            <person name="Stevens C."/>
            <person name="Phillips K."/>
        </authorList>
    </citation>
    <scope>NUCLEOTIDE SEQUENCE [LARGE SCALE GENOMIC DNA]</scope>
    <source>
        <strain evidence="3 4">MIWBW</strain>
    </source>
</reference>
<keyword evidence="4" id="KW-1185">Reference proteome</keyword>
<dbReference type="EMBL" id="JAPNKA010000001">
    <property type="protein sequence ID" value="MCY1080014.1"/>
    <property type="molecule type" value="Genomic_DNA"/>
</dbReference>
<evidence type="ECO:0000313" key="4">
    <source>
        <dbReference type="Proteomes" id="UP001207654"/>
    </source>
</evidence>
<dbReference type="Proteomes" id="UP001207654">
    <property type="component" value="Unassembled WGS sequence"/>
</dbReference>